<dbReference type="SUPFAM" id="SSF53474">
    <property type="entry name" value="alpha/beta-Hydrolases"/>
    <property type="match status" value="1"/>
</dbReference>
<dbReference type="PANTHER" id="PTHR43798">
    <property type="entry name" value="MONOACYLGLYCEROL LIPASE"/>
    <property type="match status" value="1"/>
</dbReference>
<organism evidence="2 3">
    <name type="scientific">Chryseobacterium wanjuense</name>
    <dbReference type="NCBI Taxonomy" id="356305"/>
    <lineage>
        <taxon>Bacteria</taxon>
        <taxon>Pseudomonadati</taxon>
        <taxon>Bacteroidota</taxon>
        <taxon>Flavobacteriia</taxon>
        <taxon>Flavobacteriales</taxon>
        <taxon>Weeksellaceae</taxon>
        <taxon>Chryseobacterium group</taxon>
        <taxon>Chryseobacterium</taxon>
    </lineage>
</organism>
<evidence type="ECO:0000313" key="3">
    <source>
        <dbReference type="Proteomes" id="UP000199469"/>
    </source>
</evidence>
<accession>A0A1I0RZN5</accession>
<evidence type="ECO:0000259" key="1">
    <source>
        <dbReference type="Pfam" id="PF00561"/>
    </source>
</evidence>
<feature type="domain" description="AB hydrolase-1" evidence="1">
    <location>
        <begin position="16"/>
        <end position="129"/>
    </location>
</feature>
<proteinExistence type="predicted"/>
<keyword evidence="3" id="KW-1185">Reference proteome</keyword>
<protein>
    <submittedName>
        <fullName evidence="2">Pimeloyl-ACP methyl ester carboxylesterase</fullName>
    </submittedName>
</protein>
<name>A0A1I0RZN5_9FLAO</name>
<dbReference type="Proteomes" id="UP000199469">
    <property type="component" value="Unassembled WGS sequence"/>
</dbReference>
<sequence length="280" mass="32049">MAYKVFGLEDRKDNEPVVVFEAGLGSGGGGYGGLLSFVQKKFAGIVYDRNGIADSEIDTSLKTDADVIKRLHDLLTKLEIKPPYLLVGHSIGGPFIRLYASIYPNDVCGLFFIDPTDFMLTQAEDDKVKLSTLSKTGYRELFIKNYDYILKDTSISNGFRFEVEREKNESTPVFFKRYTSLSPLKDIPITVMISYNKHIEDYEIEMNKNLNLGINLIPWWKELDYLRIDHYAEMIKNNQHSRLILLPLYSHGIHQQDPKIVAEALIETYENCLSSTKNKK</sequence>
<dbReference type="STRING" id="356305.SAMN05421841_3436"/>
<dbReference type="Gene3D" id="3.40.50.1820">
    <property type="entry name" value="alpha/beta hydrolase"/>
    <property type="match status" value="1"/>
</dbReference>
<dbReference type="EMBL" id="FOIU01000003">
    <property type="protein sequence ID" value="SEW47093.1"/>
    <property type="molecule type" value="Genomic_DNA"/>
</dbReference>
<dbReference type="InterPro" id="IPR029058">
    <property type="entry name" value="AB_hydrolase_fold"/>
</dbReference>
<reference evidence="3" key="1">
    <citation type="submission" date="2016-10" db="EMBL/GenBank/DDBJ databases">
        <authorList>
            <person name="Varghese N."/>
            <person name="Submissions S."/>
        </authorList>
    </citation>
    <scope>NUCLEOTIDE SEQUENCE [LARGE SCALE GENOMIC DNA]</scope>
    <source>
        <strain evidence="3">DSM 17724</strain>
    </source>
</reference>
<dbReference type="PANTHER" id="PTHR43798:SF33">
    <property type="entry name" value="HYDROLASE, PUTATIVE (AFU_ORTHOLOGUE AFUA_2G14860)-RELATED"/>
    <property type="match status" value="1"/>
</dbReference>
<dbReference type="InterPro" id="IPR000073">
    <property type="entry name" value="AB_hydrolase_1"/>
</dbReference>
<evidence type="ECO:0000313" key="2">
    <source>
        <dbReference type="EMBL" id="SEW47093.1"/>
    </source>
</evidence>
<dbReference type="AlphaFoldDB" id="A0A1I0RZN5"/>
<gene>
    <name evidence="2" type="ORF">SAMN05421841_3436</name>
</gene>
<dbReference type="Pfam" id="PF00561">
    <property type="entry name" value="Abhydrolase_1"/>
    <property type="match status" value="1"/>
</dbReference>
<dbReference type="InterPro" id="IPR050266">
    <property type="entry name" value="AB_hydrolase_sf"/>
</dbReference>
<dbReference type="GO" id="GO:0016020">
    <property type="term" value="C:membrane"/>
    <property type="evidence" value="ECO:0007669"/>
    <property type="project" value="TreeGrafter"/>
</dbReference>